<comment type="caution">
    <text evidence="1">The sequence shown here is derived from an EMBL/GenBank/DDBJ whole genome shotgun (WGS) entry which is preliminary data.</text>
</comment>
<protein>
    <submittedName>
        <fullName evidence="1">Uncharacterized protein</fullName>
    </submittedName>
</protein>
<proteinExistence type="predicted"/>
<dbReference type="EMBL" id="JANHOG010001112">
    <property type="protein sequence ID" value="KAJ3543814.1"/>
    <property type="molecule type" value="Genomic_DNA"/>
</dbReference>
<evidence type="ECO:0000313" key="1">
    <source>
        <dbReference type="EMBL" id="KAJ3543814.1"/>
    </source>
</evidence>
<gene>
    <name evidence="1" type="ORF">NM688_g5819</name>
</gene>
<sequence>MDSNTRLIYWSSPASVLQTPWYVRSLCTTGTRAEQSVDTAAGPEHSFVQIAKPTHSNHHMAFSEQAVPVDGCFAVTCDKCGKTTWKGCGKHVEQVMANVKEEDRCTCPRS</sequence>
<evidence type="ECO:0000313" key="2">
    <source>
        <dbReference type="Proteomes" id="UP001148662"/>
    </source>
</evidence>
<keyword evidence="2" id="KW-1185">Reference proteome</keyword>
<name>A0ACC1SPK2_9APHY</name>
<dbReference type="Proteomes" id="UP001148662">
    <property type="component" value="Unassembled WGS sequence"/>
</dbReference>
<accession>A0ACC1SPK2</accession>
<organism evidence="1 2">
    <name type="scientific">Phlebia brevispora</name>
    <dbReference type="NCBI Taxonomy" id="194682"/>
    <lineage>
        <taxon>Eukaryota</taxon>
        <taxon>Fungi</taxon>
        <taxon>Dikarya</taxon>
        <taxon>Basidiomycota</taxon>
        <taxon>Agaricomycotina</taxon>
        <taxon>Agaricomycetes</taxon>
        <taxon>Polyporales</taxon>
        <taxon>Meruliaceae</taxon>
        <taxon>Phlebia</taxon>
    </lineage>
</organism>
<reference evidence="1" key="1">
    <citation type="submission" date="2022-07" db="EMBL/GenBank/DDBJ databases">
        <title>Genome Sequence of Phlebia brevispora.</title>
        <authorList>
            <person name="Buettner E."/>
        </authorList>
    </citation>
    <scope>NUCLEOTIDE SEQUENCE</scope>
    <source>
        <strain evidence="1">MPL23</strain>
    </source>
</reference>